<dbReference type="RefSeq" id="WP_008252594.1">
    <property type="nucleotide sequence ID" value="NZ_CP014544.1"/>
</dbReference>
<evidence type="ECO:0000256" key="6">
    <source>
        <dbReference type="ARBA" id="ARBA00023315"/>
    </source>
</evidence>
<dbReference type="GO" id="GO:0005737">
    <property type="term" value="C:cytoplasm"/>
    <property type="evidence" value="ECO:0007669"/>
    <property type="project" value="UniProtKB-SubCell"/>
</dbReference>
<evidence type="ECO:0000256" key="3">
    <source>
        <dbReference type="ARBA" id="ARBA00022571"/>
    </source>
</evidence>
<dbReference type="InterPro" id="IPR001048">
    <property type="entry name" value="Asp/Glu/Uridylate_kinase"/>
</dbReference>
<dbReference type="UniPathway" id="UPA00068">
    <property type="reaction ID" value="UER00106"/>
</dbReference>
<feature type="domain" description="N-acetyltransferase" evidence="9">
    <location>
        <begin position="289"/>
        <end position="436"/>
    </location>
</feature>
<dbReference type="InterPro" id="IPR016181">
    <property type="entry name" value="Acyl_CoA_acyltransferase"/>
</dbReference>
<dbReference type="PROSITE" id="PS51186">
    <property type="entry name" value="GNAT"/>
    <property type="match status" value="1"/>
</dbReference>
<keyword evidence="6 8" id="KW-0012">Acyltransferase</keyword>
<dbReference type="Gene3D" id="3.40.1160.10">
    <property type="entry name" value="Acetylglutamate kinase-like"/>
    <property type="match status" value="1"/>
</dbReference>
<evidence type="ECO:0000313" key="10">
    <source>
        <dbReference type="EMBL" id="AMO69952.1"/>
    </source>
</evidence>
<comment type="miscellaneous">
    <text evidence="8">In bacteria which possess the bifunctional enzyme ornithine acetyltransferase/N-acetylglutamate synthase (ArgJ), ArgA fulfills an anaplerotic role.</text>
</comment>
<name>A0A127M9N3_9GAMM</name>
<evidence type="ECO:0000256" key="2">
    <source>
        <dbReference type="ARBA" id="ARBA00009145"/>
    </source>
</evidence>
<comment type="subcellular location">
    <subcellularLocation>
        <location evidence="8">Cytoplasm</location>
    </subcellularLocation>
</comment>
<dbReference type="EMBL" id="CP014544">
    <property type="protein sequence ID" value="AMO69952.1"/>
    <property type="molecule type" value="Genomic_DNA"/>
</dbReference>
<dbReference type="STRING" id="1470434.AZF00_17320"/>
<dbReference type="CDD" id="cd04237">
    <property type="entry name" value="AAK_NAGS-ABP"/>
    <property type="match status" value="1"/>
</dbReference>
<keyword evidence="5 8" id="KW-0808">Transferase</keyword>
<evidence type="ECO:0000259" key="9">
    <source>
        <dbReference type="PROSITE" id="PS51186"/>
    </source>
</evidence>
<dbReference type="GO" id="GO:0006526">
    <property type="term" value="P:L-arginine biosynthetic process"/>
    <property type="evidence" value="ECO:0007669"/>
    <property type="project" value="UniProtKB-UniRule"/>
</dbReference>
<evidence type="ECO:0000256" key="8">
    <source>
        <dbReference type="HAMAP-Rule" id="MF_01105"/>
    </source>
</evidence>
<dbReference type="SUPFAM" id="SSF55729">
    <property type="entry name" value="Acyl-CoA N-acyltransferases (Nat)"/>
    <property type="match status" value="1"/>
</dbReference>
<dbReference type="InterPro" id="IPR036393">
    <property type="entry name" value="AceGlu_kinase-like_sf"/>
</dbReference>
<sequence length="436" mass="48372">MSAQTDYVKWFRNSAPYINAHRGKTFVLMFGGEAVAHPNFANIVHDIALLNSLGVRLILVHGARPQIEQRVMDAGIESRYHNDLRVTDDIELRCVTDAAGSLRAHIEALLSMGVANSPMHGAAIRVCSGNYVTARPIGVVDGVDFRHTGMVRKIDASALQQQLNNQHIVILSPIGYSPTGEVFNLTAEDVAVHTAATLKADKLILFTCDEGLLNSDGQLIRQCEYRDVDSELIKQPLLKQDSIVQAVVEAGDIGINRCHMVSFQQDGALLQELFTRDGAGTLITQEHYEQFMTADIDDVGGLLAIIEPLEAKGVLLKRSRELLENEINHFKILVRDGMVVACAALYPYPEQRSGEIACVATHPDYRGADRAERLLELLEKEARQQGLDSVFVLTTQTAHWFQEQGYVECKIDDLPPAKKQLYNFQRNSKAFLKALN</sequence>
<evidence type="ECO:0000256" key="1">
    <source>
        <dbReference type="ARBA" id="ARBA00004925"/>
    </source>
</evidence>
<gene>
    <name evidence="8" type="primary">argA</name>
    <name evidence="10" type="ORF">AZF00_17320</name>
</gene>
<dbReference type="CDD" id="cd04301">
    <property type="entry name" value="NAT_SF"/>
    <property type="match status" value="1"/>
</dbReference>
<dbReference type="Pfam" id="PF00696">
    <property type="entry name" value="AA_kinase"/>
    <property type="match status" value="1"/>
</dbReference>
<dbReference type="SUPFAM" id="SSF53633">
    <property type="entry name" value="Carbamate kinase-like"/>
    <property type="match status" value="1"/>
</dbReference>
<comment type="similarity">
    <text evidence="2 8">Belongs to the acetyltransferase family. ArgA subfamily.</text>
</comment>
<evidence type="ECO:0000256" key="5">
    <source>
        <dbReference type="ARBA" id="ARBA00022679"/>
    </source>
</evidence>
<dbReference type="NCBIfam" id="NF003641">
    <property type="entry name" value="PRK05279.1"/>
    <property type="match status" value="1"/>
</dbReference>
<organism evidence="10 11">
    <name type="scientific">Zhongshania aliphaticivorans</name>
    <dbReference type="NCBI Taxonomy" id="1470434"/>
    <lineage>
        <taxon>Bacteria</taxon>
        <taxon>Pseudomonadati</taxon>
        <taxon>Pseudomonadota</taxon>
        <taxon>Gammaproteobacteria</taxon>
        <taxon>Cellvibrionales</taxon>
        <taxon>Spongiibacteraceae</taxon>
        <taxon>Zhongshania</taxon>
    </lineage>
</organism>
<evidence type="ECO:0000256" key="4">
    <source>
        <dbReference type="ARBA" id="ARBA00022605"/>
    </source>
</evidence>
<comment type="pathway">
    <text evidence="1 8">Amino-acid biosynthesis; L-arginine biosynthesis; N(2)-acetyl-L-ornithine from L-glutamate: step 1/4.</text>
</comment>
<keyword evidence="8" id="KW-0963">Cytoplasm</keyword>
<dbReference type="InterPro" id="IPR010167">
    <property type="entry name" value="NH2A_AcTrfase"/>
</dbReference>
<dbReference type="AlphaFoldDB" id="A0A127M9N3"/>
<proteinExistence type="inferred from homology"/>
<dbReference type="PIRSF" id="PIRSF000423">
    <property type="entry name" value="ArgA"/>
    <property type="match status" value="1"/>
</dbReference>
<dbReference type="GO" id="GO:0004042">
    <property type="term" value="F:L-glutamate N-acetyltransferase activity"/>
    <property type="evidence" value="ECO:0007669"/>
    <property type="project" value="UniProtKB-UniRule"/>
</dbReference>
<dbReference type="HAMAP" id="MF_01105">
    <property type="entry name" value="N_acetyl_glu_synth"/>
    <property type="match status" value="1"/>
</dbReference>
<dbReference type="Proteomes" id="UP000074119">
    <property type="component" value="Chromosome"/>
</dbReference>
<comment type="catalytic activity">
    <reaction evidence="7 8">
        <text>L-glutamate + acetyl-CoA = N-acetyl-L-glutamate + CoA + H(+)</text>
        <dbReference type="Rhea" id="RHEA:24292"/>
        <dbReference type="ChEBI" id="CHEBI:15378"/>
        <dbReference type="ChEBI" id="CHEBI:29985"/>
        <dbReference type="ChEBI" id="CHEBI:44337"/>
        <dbReference type="ChEBI" id="CHEBI:57287"/>
        <dbReference type="ChEBI" id="CHEBI:57288"/>
        <dbReference type="EC" id="2.3.1.1"/>
    </reaction>
</comment>
<dbReference type="InterPro" id="IPR000182">
    <property type="entry name" value="GNAT_dom"/>
</dbReference>
<dbReference type="Gene3D" id="3.40.630.30">
    <property type="match status" value="1"/>
</dbReference>
<dbReference type="InterPro" id="IPR033719">
    <property type="entry name" value="NAGS_kin"/>
</dbReference>
<reference evidence="10 11" key="1">
    <citation type="submission" date="2015-12" db="EMBL/GenBank/DDBJ databases">
        <authorList>
            <person name="Shamseldin A."/>
            <person name="Moawad H."/>
            <person name="Abd El-Rahim W.M."/>
            <person name="Sadowsky M.J."/>
        </authorList>
    </citation>
    <scope>NUCLEOTIDE SEQUENCE [LARGE SCALE GENOMIC DNA]</scope>
    <source>
        <strain evidence="10 11">SM2</strain>
    </source>
</reference>
<accession>A0A127M9N3</accession>
<keyword evidence="4 8" id="KW-0028">Amino-acid biosynthesis</keyword>
<dbReference type="EC" id="2.3.1.1" evidence="8"/>
<dbReference type="KEGG" id="zal:AZF00_17320"/>
<dbReference type="PANTHER" id="PTHR30602:SF12">
    <property type="entry name" value="AMINO-ACID ACETYLTRANSFERASE NAGS1, CHLOROPLASTIC-RELATED"/>
    <property type="match status" value="1"/>
</dbReference>
<dbReference type="Pfam" id="PF00583">
    <property type="entry name" value="Acetyltransf_1"/>
    <property type="match status" value="1"/>
</dbReference>
<dbReference type="PANTHER" id="PTHR30602">
    <property type="entry name" value="AMINO-ACID ACETYLTRANSFERASE"/>
    <property type="match status" value="1"/>
</dbReference>
<evidence type="ECO:0000256" key="7">
    <source>
        <dbReference type="ARBA" id="ARBA00048372"/>
    </source>
</evidence>
<keyword evidence="3 8" id="KW-0055">Arginine biosynthesis</keyword>
<evidence type="ECO:0000313" key="11">
    <source>
        <dbReference type="Proteomes" id="UP000074119"/>
    </source>
</evidence>
<protein>
    <recommendedName>
        <fullName evidence="8">Amino-acid acetyltransferase</fullName>
        <ecNumber evidence="8">2.3.1.1</ecNumber>
    </recommendedName>
    <alternativeName>
        <fullName evidence="8">N-acetylglutamate synthase</fullName>
        <shortName evidence="8">AGS</shortName>
        <shortName evidence="8">NAGS</shortName>
    </alternativeName>
</protein>
<dbReference type="NCBIfam" id="TIGR01890">
    <property type="entry name" value="N-Ac-Glu-synth"/>
    <property type="match status" value="1"/>
</dbReference>